<organism evidence="2 3">
    <name type="scientific">Beta vulgaris subsp. vulgaris</name>
    <name type="common">Beet</name>
    <dbReference type="NCBI Taxonomy" id="3555"/>
    <lineage>
        <taxon>Eukaryota</taxon>
        <taxon>Viridiplantae</taxon>
        <taxon>Streptophyta</taxon>
        <taxon>Embryophyta</taxon>
        <taxon>Tracheophyta</taxon>
        <taxon>Spermatophyta</taxon>
        <taxon>Magnoliopsida</taxon>
        <taxon>eudicotyledons</taxon>
        <taxon>Gunneridae</taxon>
        <taxon>Pentapetalae</taxon>
        <taxon>Caryophyllales</taxon>
        <taxon>Chenopodiaceae</taxon>
        <taxon>Betoideae</taxon>
        <taxon>Beta</taxon>
    </lineage>
</organism>
<gene>
    <name evidence="2" type="ORF">BVRB_9g208870</name>
</gene>
<name>A0A0J8BPR5_BETVV</name>
<dbReference type="Proteomes" id="UP000035740">
    <property type="component" value="Chromosome 9"/>
</dbReference>
<dbReference type="AlphaFoldDB" id="A0A0J8BPR5"/>
<dbReference type="EMBL" id="KQ090188">
    <property type="protein sequence ID" value="KMT01978.1"/>
    <property type="molecule type" value="Genomic_DNA"/>
</dbReference>
<keyword evidence="1" id="KW-0812">Transmembrane</keyword>
<keyword evidence="3" id="KW-1185">Reference proteome</keyword>
<keyword evidence="1" id="KW-1133">Transmembrane helix</keyword>
<evidence type="ECO:0000256" key="1">
    <source>
        <dbReference type="SAM" id="Phobius"/>
    </source>
</evidence>
<reference evidence="2 3" key="1">
    <citation type="journal article" date="2014" name="Nature">
        <title>The genome of the recently domesticated crop plant sugar beet (Beta vulgaris).</title>
        <authorList>
            <person name="Dohm J.C."/>
            <person name="Minoche A.E."/>
            <person name="Holtgrawe D."/>
            <person name="Capella-Gutierrez S."/>
            <person name="Zakrzewski F."/>
            <person name="Tafer H."/>
            <person name="Rupp O."/>
            <person name="Sorensen T.R."/>
            <person name="Stracke R."/>
            <person name="Reinhardt R."/>
            <person name="Goesmann A."/>
            <person name="Kraft T."/>
            <person name="Schulz B."/>
            <person name="Stadler P.F."/>
            <person name="Schmidt T."/>
            <person name="Gabaldon T."/>
            <person name="Lehrach H."/>
            <person name="Weisshaar B."/>
            <person name="Himmelbauer H."/>
        </authorList>
    </citation>
    <scope>NUCLEOTIDE SEQUENCE [LARGE SCALE GENOMIC DNA]</scope>
    <source>
        <tissue evidence="2">Taproot</tissue>
    </source>
</reference>
<dbReference type="Gramene" id="KMT01978">
    <property type="protein sequence ID" value="KMT01978"/>
    <property type="gene ID" value="BVRB_9g208870"/>
</dbReference>
<protein>
    <submittedName>
        <fullName evidence="2">Uncharacterized protein</fullName>
    </submittedName>
</protein>
<accession>A0A0J8BPR5</accession>
<proteinExistence type="predicted"/>
<evidence type="ECO:0000313" key="3">
    <source>
        <dbReference type="Proteomes" id="UP000035740"/>
    </source>
</evidence>
<evidence type="ECO:0000313" key="2">
    <source>
        <dbReference type="EMBL" id="KMT01978.1"/>
    </source>
</evidence>
<keyword evidence="1" id="KW-0472">Membrane</keyword>
<sequence>MSLLFSATFALSLLSLLFSAAFVLSLLFAATYALSLFSSVLLSPFSFIIVDRGSPSLVAGRPSWPVTCHFSSLVSRASQLSSLVNRVATMDEKLDLFCRSPASVLSNGLC</sequence>
<feature type="transmembrane region" description="Helical" evidence="1">
    <location>
        <begin position="29"/>
        <end position="50"/>
    </location>
</feature>